<dbReference type="PIRSF" id="PIRSF004884">
    <property type="entry name" value="Sugar_kin_arch"/>
    <property type="match status" value="1"/>
</dbReference>
<dbReference type="RefSeq" id="WP_145263465.1">
    <property type="nucleotide sequence ID" value="NZ_CP036279.1"/>
</dbReference>
<dbReference type="SUPFAM" id="SSF54211">
    <property type="entry name" value="Ribosomal protein S5 domain 2-like"/>
    <property type="match status" value="1"/>
</dbReference>
<dbReference type="AlphaFoldDB" id="A0A518BD63"/>
<dbReference type="PANTHER" id="PTHR20861:SF6">
    <property type="entry name" value="BETA-RIBOFURANOSYLPHENOL 5'-PHOSPHATE SYNTHASE"/>
    <property type="match status" value="1"/>
</dbReference>
<evidence type="ECO:0000259" key="4">
    <source>
        <dbReference type="Pfam" id="PF00288"/>
    </source>
</evidence>
<keyword evidence="1" id="KW-0808">Transferase</keyword>
<reference evidence="6 7" key="1">
    <citation type="submission" date="2019-02" db="EMBL/GenBank/DDBJ databases">
        <title>Deep-cultivation of Planctomycetes and their phenomic and genomic characterization uncovers novel biology.</title>
        <authorList>
            <person name="Wiegand S."/>
            <person name="Jogler M."/>
            <person name="Boedeker C."/>
            <person name="Pinto D."/>
            <person name="Vollmers J."/>
            <person name="Rivas-Marin E."/>
            <person name="Kohn T."/>
            <person name="Peeters S.H."/>
            <person name="Heuer A."/>
            <person name="Rast P."/>
            <person name="Oberbeckmann S."/>
            <person name="Bunk B."/>
            <person name="Jeske O."/>
            <person name="Meyerdierks A."/>
            <person name="Storesund J.E."/>
            <person name="Kallscheuer N."/>
            <person name="Luecker S."/>
            <person name="Lage O.M."/>
            <person name="Pohl T."/>
            <person name="Merkel B.J."/>
            <person name="Hornburger P."/>
            <person name="Mueller R.-W."/>
            <person name="Bruemmer F."/>
            <person name="Labrenz M."/>
            <person name="Spormann A.M."/>
            <person name="Op den Camp H."/>
            <person name="Overmann J."/>
            <person name="Amann R."/>
            <person name="Jetten M.S.M."/>
            <person name="Mascher T."/>
            <person name="Medema M.H."/>
            <person name="Devos D.P."/>
            <person name="Kaster A.-K."/>
            <person name="Ovreas L."/>
            <person name="Rohde M."/>
            <person name="Galperin M.Y."/>
            <person name="Jogler C."/>
        </authorList>
    </citation>
    <scope>NUCLEOTIDE SEQUENCE [LARGE SCALE GENOMIC DNA]</scope>
    <source>
        <strain evidence="6 7">Pan216</strain>
    </source>
</reference>
<dbReference type="Pfam" id="PF00288">
    <property type="entry name" value="GHMP_kinases_N"/>
    <property type="match status" value="1"/>
</dbReference>
<organism evidence="6 7">
    <name type="scientific">Kolteria novifilia</name>
    <dbReference type="NCBI Taxonomy" id="2527975"/>
    <lineage>
        <taxon>Bacteria</taxon>
        <taxon>Pseudomonadati</taxon>
        <taxon>Planctomycetota</taxon>
        <taxon>Planctomycetia</taxon>
        <taxon>Kolteriales</taxon>
        <taxon>Kolteriaceae</taxon>
        <taxon>Kolteria</taxon>
    </lineage>
</organism>
<evidence type="ECO:0000256" key="2">
    <source>
        <dbReference type="ARBA" id="ARBA00022777"/>
    </source>
</evidence>
<feature type="compositionally biased region" description="Low complexity" evidence="3">
    <location>
        <begin position="1"/>
        <end position="11"/>
    </location>
</feature>
<dbReference type="InterPro" id="IPR013750">
    <property type="entry name" value="GHMP_kinase_C_dom"/>
</dbReference>
<dbReference type="Proteomes" id="UP000317093">
    <property type="component" value="Chromosome"/>
</dbReference>
<dbReference type="Pfam" id="PF08544">
    <property type="entry name" value="GHMP_kinases_C"/>
    <property type="match status" value="1"/>
</dbReference>
<dbReference type="InterPro" id="IPR004422">
    <property type="entry name" value="RFAP_synthase"/>
</dbReference>
<accession>A0A518BD63</accession>
<keyword evidence="7" id="KW-1185">Reference proteome</keyword>
<dbReference type="GO" id="GO:0016301">
    <property type="term" value="F:kinase activity"/>
    <property type="evidence" value="ECO:0007669"/>
    <property type="project" value="UniProtKB-KW"/>
</dbReference>
<dbReference type="InterPro" id="IPR006204">
    <property type="entry name" value="GHMP_kinase_N_dom"/>
</dbReference>
<dbReference type="InterPro" id="IPR014721">
    <property type="entry name" value="Ribsml_uS5_D2-typ_fold_subgr"/>
</dbReference>
<dbReference type="OrthoDB" id="1492801at2"/>
<protein>
    <submittedName>
        <fullName evidence="6">Uncharacterized protein</fullName>
    </submittedName>
</protein>
<dbReference type="InterPro" id="IPR020568">
    <property type="entry name" value="Ribosomal_Su5_D2-typ_SF"/>
</dbReference>
<keyword evidence="2" id="KW-0418">Kinase</keyword>
<evidence type="ECO:0000256" key="1">
    <source>
        <dbReference type="ARBA" id="ARBA00022679"/>
    </source>
</evidence>
<dbReference type="PANTHER" id="PTHR20861">
    <property type="entry name" value="HOMOSERINE/4-DIPHOSPHOCYTIDYL-2-C-METHYL-D-ERYTHRITOL KINASE"/>
    <property type="match status" value="1"/>
</dbReference>
<dbReference type="GO" id="GO:0005524">
    <property type="term" value="F:ATP binding"/>
    <property type="evidence" value="ECO:0007669"/>
    <property type="project" value="InterPro"/>
</dbReference>
<evidence type="ECO:0000313" key="7">
    <source>
        <dbReference type="Proteomes" id="UP000317093"/>
    </source>
</evidence>
<dbReference type="EMBL" id="CP036279">
    <property type="protein sequence ID" value="QDU64920.1"/>
    <property type="molecule type" value="Genomic_DNA"/>
</dbReference>
<dbReference type="NCBIfam" id="TIGR00144">
    <property type="entry name" value="beta_RFAP_syn"/>
    <property type="match status" value="1"/>
</dbReference>
<evidence type="ECO:0000313" key="6">
    <source>
        <dbReference type="EMBL" id="QDU64920.1"/>
    </source>
</evidence>
<evidence type="ECO:0000256" key="3">
    <source>
        <dbReference type="SAM" id="MobiDB-lite"/>
    </source>
</evidence>
<feature type="domain" description="GHMP kinase C-terminal" evidence="5">
    <location>
        <begin position="230"/>
        <end position="310"/>
    </location>
</feature>
<sequence>MSSSTITIETSSRLHFGLMPGPTEPSGGEDDLPVRAFGGAGLMIREPGSTIAVHHVESRRGGANHVECPHSASVRQRLERLLDELCGPGGRLDLKGIRVEVRSAAPEHAGLGTGTQLCIALASALKRLAGKSLNPHHCAGWTERGRRSAIGVYGFFQGGFLVDGGKSPHFSLAPLLSRHPFPEDWPIVLLRPELPAGLHGTPEESFFRESLPIAQEHADRLCRLLLLGVMPAVVDKDFNGFAQSLSLYNGIVGDRFAAAQGGRFAHPRLEALVALLRHWDVTAVGQSSWGPTLFAVLPDRDRAEWLRERLLSEDALSPDEVLITEADNTGAHITETSV</sequence>
<evidence type="ECO:0000259" key="5">
    <source>
        <dbReference type="Pfam" id="PF08544"/>
    </source>
</evidence>
<feature type="region of interest" description="Disordered" evidence="3">
    <location>
        <begin position="1"/>
        <end position="31"/>
    </location>
</feature>
<dbReference type="KEGG" id="knv:Pan216_58140"/>
<name>A0A518BD63_9BACT</name>
<dbReference type="Gene3D" id="3.30.230.10">
    <property type="match status" value="1"/>
</dbReference>
<feature type="domain" description="GHMP kinase N-terminal" evidence="4">
    <location>
        <begin position="87"/>
        <end position="144"/>
    </location>
</feature>
<proteinExistence type="predicted"/>
<gene>
    <name evidence="6" type="ORF">Pan216_58140</name>
</gene>